<dbReference type="PANTHER" id="PTHR43775:SF51">
    <property type="entry name" value="INACTIVE PHENOLPHTHIOCEROL SYNTHESIS POLYKETIDE SYNTHASE TYPE I PKS1-RELATED"/>
    <property type="match status" value="1"/>
</dbReference>
<protein>
    <submittedName>
        <fullName evidence="6">Uncharacterized protein</fullName>
    </submittedName>
</protein>
<dbReference type="SUPFAM" id="SSF47336">
    <property type="entry name" value="ACP-like"/>
    <property type="match status" value="1"/>
</dbReference>
<dbReference type="GO" id="GO:0006633">
    <property type="term" value="P:fatty acid biosynthetic process"/>
    <property type="evidence" value="ECO:0007669"/>
    <property type="project" value="InterPro"/>
</dbReference>
<dbReference type="SMART" id="SM00827">
    <property type="entry name" value="PKS_AT"/>
    <property type="match status" value="1"/>
</dbReference>
<evidence type="ECO:0000313" key="7">
    <source>
        <dbReference type="Proteomes" id="UP000063964"/>
    </source>
</evidence>
<dbReference type="Pfam" id="PF21394">
    <property type="entry name" value="Beta-ketacyl_N"/>
    <property type="match status" value="1"/>
</dbReference>
<feature type="domain" description="Carrier" evidence="4">
    <location>
        <begin position="1451"/>
        <end position="1526"/>
    </location>
</feature>
<dbReference type="Gene3D" id="3.30.70.250">
    <property type="entry name" value="Malonyl-CoA ACP transacylase, ACP-binding"/>
    <property type="match status" value="1"/>
</dbReference>
<keyword evidence="3" id="KW-0808">Transferase</keyword>
<keyword evidence="7" id="KW-1185">Reference proteome</keyword>
<dbReference type="InterPro" id="IPR014030">
    <property type="entry name" value="Ketoacyl_synth_N"/>
</dbReference>
<dbReference type="GO" id="GO:0004315">
    <property type="term" value="F:3-oxoacyl-[acyl-carrier-protein] synthase activity"/>
    <property type="evidence" value="ECO:0007669"/>
    <property type="project" value="InterPro"/>
</dbReference>
<keyword evidence="1" id="KW-0596">Phosphopantetheine</keyword>
<dbReference type="Pfam" id="PF00550">
    <property type="entry name" value="PP-binding"/>
    <property type="match status" value="1"/>
</dbReference>
<dbReference type="InterPro" id="IPR050091">
    <property type="entry name" value="PKS_NRPS_Biosynth_Enz"/>
</dbReference>
<dbReference type="PROSITE" id="PS52004">
    <property type="entry name" value="KS3_2"/>
    <property type="match status" value="1"/>
</dbReference>
<dbReference type="Pfam" id="PF02801">
    <property type="entry name" value="Ketoacyl-synt_C"/>
    <property type="match status" value="1"/>
</dbReference>
<dbReference type="InterPro" id="IPR036291">
    <property type="entry name" value="NAD(P)-bd_dom_sf"/>
</dbReference>
<feature type="domain" description="Ketosynthase family 3 (KS3)" evidence="5">
    <location>
        <begin position="7"/>
        <end position="426"/>
    </location>
</feature>
<proteinExistence type="predicted"/>
<dbReference type="Gene3D" id="3.40.366.10">
    <property type="entry name" value="Malonyl-Coenzyme A Acyl Carrier Protein, domain 2"/>
    <property type="match status" value="1"/>
</dbReference>
<dbReference type="CDD" id="cd08953">
    <property type="entry name" value="KR_2_SDR_x"/>
    <property type="match status" value="1"/>
</dbReference>
<dbReference type="InterPro" id="IPR018201">
    <property type="entry name" value="Ketoacyl_synth_AS"/>
</dbReference>
<dbReference type="InterPro" id="IPR009081">
    <property type="entry name" value="PP-bd_ACP"/>
</dbReference>
<dbReference type="SUPFAM" id="SSF53901">
    <property type="entry name" value="Thiolase-like"/>
    <property type="match status" value="1"/>
</dbReference>
<name>A0A0X8JNF3_9BACT</name>
<dbReference type="Gene3D" id="3.40.47.10">
    <property type="match status" value="1"/>
</dbReference>
<reference evidence="7" key="1">
    <citation type="submission" date="2016-02" db="EMBL/GenBank/DDBJ databases">
        <authorList>
            <person name="Holder M.E."/>
            <person name="Ajami N.J."/>
            <person name="Petrosino J.F."/>
        </authorList>
    </citation>
    <scope>NUCLEOTIDE SEQUENCE [LARGE SCALE GENOMIC DNA]</scope>
    <source>
        <strain evidence="7">DSM 12838</strain>
    </source>
</reference>
<evidence type="ECO:0000259" key="4">
    <source>
        <dbReference type="PROSITE" id="PS50075"/>
    </source>
</evidence>
<dbReference type="InterPro" id="IPR020841">
    <property type="entry name" value="PKS_Beta-ketoAc_synthase_dom"/>
</dbReference>
<evidence type="ECO:0000256" key="1">
    <source>
        <dbReference type="ARBA" id="ARBA00022450"/>
    </source>
</evidence>
<sequence length="1558" mass="169320">MADSMESGHIAVIGMAGRFPGAETIERFWENLASGADVRVSFTDEELEGVVSKNLLSDERFVRKGYVLGKVDQFDAAFWGYTPKEAETIDPQQRLFLECAWEALEDAGYVPGVPDQTIGVYASITPSSYLIPDNRTFPEQPMPFFDELIGNDKDYAASRVAYKLDLKGPAFSIQSACSSSLVSVATACQALLDYHCDMALTGGVSISLPEKLGYLAGQDGALSRDACCHAFDHRASGMMYGNGAGVVLLKRLEDAIEDGDYIYGVVRGFAVNNDGADKVGFTAPSVRGQEAVLGEALELSGVGPETVTFIETHGTGTPMGDPMEVRALESVYGSAATPCALGSVKTNVGHLNSAAGIAGFIRTMLSLERKTLTPILHFEKPNPEIHFETSRFYVNTELKPWDASPRRAGISSFGLGGTNCHMILEEAPVRTGSGPRRRWHPIPLSARTEEALDGMAERLAAFLEKHPETALEDVAYTLQRGRKAFDSRRVMVADTTEALAESLKNRRWTERLADPAAPPAAGNVYFMFPGVGSQHVGMGRELYETEPVYRDAVDECAELLLPLISEDIRDLLYASGEAAAEAERKLAGPTYTFASLFATEYALAQLWMHWGVRPAGCVGHSFGQYLAAVVADVFSLEDALSIAVKRGQLMDRVEEGAMLLLYASEDSIAPLLRDSLSIAAVNAEKLCTVSGRPGDIAALERELAGQRIHYRKVAATRAGHSALMDPILDEFRAALASIKLRAPRVPVLSNVSGSWLSEEDATSPDYWTAHIRRPVRFCENISAILKDKNAVLLEVGPGKALGTLAKRHADLNGQGIVFSMRDAGQDIEEGRALSAAYGALFLNGVNPGWYAGEQGGGRRIPLPTYPFQRQRHWAERADARAQGKRGGALASMMGKLMEKRGDIGTWFVLPQWEQSFDLRSLDPAPAEKRRFLLLADRCGVSGALARRLCEIGHEAALAEAGAAYGKDSSGIFFIRPGEEGDYKRLLQDLSAQGYEPDFIVHAWSVTEDGEGSGLEFCDELTARGYQSVIYLVRALSALGLDNRPVGLAVLSSGLYSVTGGETLSPEKAPVLGPCRVIPNEYLNIQSRNIDIDTPKAGVPLHPALLDAIIRDVTALRDVLEGEVDAAGFAGTVVYRGRRRWEQRFAHVPLPSAPVAEKAAIRRGGVYMITGGFGGVAFELSRYLVEGWGARLVLIGRTPLPPREEWDAWLSDHPGDDAVSERIVKMRTLETMGAECLMFAADVADLDQMLAVRDAVLERFGEINGVFHAASTVSSSMIQVQTDERAQAVIRTKVHGTLVLEKVLEKANPDFLMLFSSLCSYTAPLGFTDYSAACCFMDLHAQAVNGRLPYRVVSVNWGYWEGIGIGTVLLPKMMETVGEDVATHGILAREGMECISRILALPDAQVMVSTSDYPALVEELQRNAKNVLKNYAAFQAKAKVAKRPQLAVPYRAPETVVEQVIAAVWQEILGFDSVGIDDAFIELGGDSLHAIPMVSRLESIFHTKVPIRSLVTENTVSKLAAFLIGTEKKPGQTVRIAELFIKIKTMSADEVKAMLSRKG</sequence>
<dbReference type="EMBL" id="CP014230">
    <property type="protein sequence ID" value="AMD91965.1"/>
    <property type="molecule type" value="Genomic_DNA"/>
</dbReference>
<dbReference type="InterPro" id="IPR016035">
    <property type="entry name" value="Acyl_Trfase/lysoPLipase"/>
</dbReference>
<gene>
    <name evidence="6" type="ORF">AXF15_01770</name>
</gene>
<dbReference type="SMART" id="SM00822">
    <property type="entry name" value="PKS_KR"/>
    <property type="match status" value="1"/>
</dbReference>
<dbReference type="RefSeq" id="WP_066602503.1">
    <property type="nucleotide sequence ID" value="NZ_CP014230.1"/>
</dbReference>
<dbReference type="Pfam" id="PF00109">
    <property type="entry name" value="ketoacyl-synt"/>
    <property type="match status" value="1"/>
</dbReference>
<dbReference type="InterPro" id="IPR029058">
    <property type="entry name" value="AB_hydrolase_fold"/>
</dbReference>
<dbReference type="Pfam" id="PF22621">
    <property type="entry name" value="CurL-like_PKS_C"/>
    <property type="match status" value="1"/>
</dbReference>
<organism evidence="6 7">
    <name type="scientific">Desulfomicrobium orale DSM 12838</name>
    <dbReference type="NCBI Taxonomy" id="888061"/>
    <lineage>
        <taxon>Bacteria</taxon>
        <taxon>Pseudomonadati</taxon>
        <taxon>Thermodesulfobacteriota</taxon>
        <taxon>Desulfovibrionia</taxon>
        <taxon>Desulfovibrionales</taxon>
        <taxon>Desulfomicrobiaceae</taxon>
        <taxon>Desulfomicrobium</taxon>
    </lineage>
</organism>
<dbReference type="InterPro" id="IPR014031">
    <property type="entry name" value="Ketoacyl_synth_C"/>
</dbReference>
<dbReference type="Gene3D" id="3.40.50.720">
    <property type="entry name" value="NAD(P)-binding Rossmann-like Domain"/>
    <property type="match status" value="1"/>
</dbReference>
<dbReference type="InterPro" id="IPR057326">
    <property type="entry name" value="KR_dom"/>
</dbReference>
<dbReference type="KEGG" id="doa:AXF15_01770"/>
<dbReference type="InterPro" id="IPR016039">
    <property type="entry name" value="Thiolase-like"/>
</dbReference>
<dbReference type="GO" id="GO:0004312">
    <property type="term" value="F:fatty acid synthase activity"/>
    <property type="evidence" value="ECO:0007669"/>
    <property type="project" value="TreeGrafter"/>
</dbReference>
<dbReference type="InterPro" id="IPR036736">
    <property type="entry name" value="ACP-like_sf"/>
</dbReference>
<dbReference type="CDD" id="cd00833">
    <property type="entry name" value="PKS"/>
    <property type="match status" value="1"/>
</dbReference>
<dbReference type="Gene3D" id="3.40.50.1820">
    <property type="entry name" value="alpha/beta hydrolase"/>
    <property type="match status" value="1"/>
</dbReference>
<dbReference type="PROSITE" id="PS00606">
    <property type="entry name" value="KS3_1"/>
    <property type="match status" value="1"/>
</dbReference>
<accession>A0A0X8JNF3</accession>
<keyword evidence="2" id="KW-0597">Phosphoprotein</keyword>
<dbReference type="Proteomes" id="UP000063964">
    <property type="component" value="Chromosome"/>
</dbReference>
<dbReference type="SUPFAM" id="SSF51735">
    <property type="entry name" value="NAD(P)-binding Rossmann-fold domains"/>
    <property type="match status" value="2"/>
</dbReference>
<evidence type="ECO:0000313" key="6">
    <source>
        <dbReference type="EMBL" id="AMD91965.1"/>
    </source>
</evidence>
<dbReference type="OrthoDB" id="5349841at2"/>
<dbReference type="STRING" id="888061.AXF15_01770"/>
<dbReference type="InterPro" id="IPR014043">
    <property type="entry name" value="Acyl_transferase_dom"/>
</dbReference>
<dbReference type="PANTHER" id="PTHR43775">
    <property type="entry name" value="FATTY ACID SYNTHASE"/>
    <property type="match status" value="1"/>
</dbReference>
<dbReference type="PROSITE" id="PS50075">
    <property type="entry name" value="CARRIER"/>
    <property type="match status" value="1"/>
</dbReference>
<evidence type="ECO:0000256" key="2">
    <source>
        <dbReference type="ARBA" id="ARBA00022553"/>
    </source>
</evidence>
<dbReference type="Pfam" id="PF08659">
    <property type="entry name" value="KR"/>
    <property type="match status" value="1"/>
</dbReference>
<dbReference type="SMART" id="SM00825">
    <property type="entry name" value="PKS_KS"/>
    <property type="match status" value="1"/>
</dbReference>
<dbReference type="InterPro" id="IPR049490">
    <property type="entry name" value="C883_1060-like_KR_N"/>
</dbReference>
<dbReference type="Pfam" id="PF00698">
    <property type="entry name" value="Acyl_transf_1"/>
    <property type="match status" value="1"/>
</dbReference>
<dbReference type="Gene3D" id="3.30.70.3290">
    <property type="match status" value="1"/>
</dbReference>
<dbReference type="InterPro" id="IPR013968">
    <property type="entry name" value="PKS_KR"/>
</dbReference>
<dbReference type="InterPro" id="IPR001227">
    <property type="entry name" value="Ac_transferase_dom_sf"/>
</dbReference>
<evidence type="ECO:0000259" key="5">
    <source>
        <dbReference type="PROSITE" id="PS52004"/>
    </source>
</evidence>
<evidence type="ECO:0000256" key="3">
    <source>
        <dbReference type="ARBA" id="ARBA00022679"/>
    </source>
</evidence>
<dbReference type="SUPFAM" id="SSF52151">
    <property type="entry name" value="FabD/lysophospholipase-like"/>
    <property type="match status" value="1"/>
</dbReference>